<feature type="domain" description="DUF7053" evidence="2">
    <location>
        <begin position="2"/>
        <end position="170"/>
    </location>
</feature>
<accession>A0A136J5Q3</accession>
<evidence type="ECO:0000256" key="1">
    <source>
        <dbReference type="SAM" id="MobiDB-lite"/>
    </source>
</evidence>
<dbReference type="Pfam" id="PF23155">
    <property type="entry name" value="DUF7053"/>
    <property type="match status" value="1"/>
</dbReference>
<dbReference type="EMBL" id="KQ964249">
    <property type="protein sequence ID" value="KXJ92429.1"/>
    <property type="molecule type" value="Genomic_DNA"/>
</dbReference>
<feature type="compositionally biased region" description="Low complexity" evidence="1">
    <location>
        <begin position="176"/>
        <end position="207"/>
    </location>
</feature>
<evidence type="ECO:0000259" key="2">
    <source>
        <dbReference type="Pfam" id="PF23155"/>
    </source>
</evidence>
<reference evidence="4" key="1">
    <citation type="submission" date="2016-02" db="EMBL/GenBank/DDBJ databases">
        <title>Draft genome sequence of Microdochium bolleyi, a fungal endophyte of beachgrass.</title>
        <authorList>
            <consortium name="DOE Joint Genome Institute"/>
            <person name="David A.S."/>
            <person name="May G."/>
            <person name="Haridas S."/>
            <person name="Lim J."/>
            <person name="Wang M."/>
            <person name="Labutti K."/>
            <person name="Lipzen A."/>
            <person name="Barry K."/>
            <person name="Grigoriev I.V."/>
        </authorList>
    </citation>
    <scope>NUCLEOTIDE SEQUENCE [LARGE SCALE GENOMIC DNA]</scope>
    <source>
        <strain evidence="4">J235TASD1</strain>
    </source>
</reference>
<dbReference type="PANTHER" id="PTHR38117">
    <property type="entry name" value="NACHT AND WD40 DOMAIN PROTEIN"/>
    <property type="match status" value="1"/>
</dbReference>
<feature type="compositionally biased region" description="Polar residues" evidence="1">
    <location>
        <begin position="385"/>
        <end position="400"/>
    </location>
</feature>
<dbReference type="STRING" id="196109.A0A136J5Q3"/>
<dbReference type="InterPro" id="IPR055481">
    <property type="entry name" value="DUF7053"/>
</dbReference>
<dbReference type="Proteomes" id="UP000070501">
    <property type="component" value="Unassembled WGS sequence"/>
</dbReference>
<feature type="compositionally biased region" description="Low complexity" evidence="1">
    <location>
        <begin position="251"/>
        <end position="264"/>
    </location>
</feature>
<evidence type="ECO:0000313" key="3">
    <source>
        <dbReference type="EMBL" id="KXJ92429.1"/>
    </source>
</evidence>
<evidence type="ECO:0000313" key="4">
    <source>
        <dbReference type="Proteomes" id="UP000070501"/>
    </source>
</evidence>
<proteinExistence type="predicted"/>
<protein>
    <recommendedName>
        <fullName evidence="2">DUF7053 domain-containing protein</fullName>
    </recommendedName>
</protein>
<keyword evidence="4" id="KW-1185">Reference proteome</keyword>
<dbReference type="PANTHER" id="PTHR38117:SF2">
    <property type="entry name" value="NACHT AND WD40 DOMAIN PROTEIN"/>
    <property type="match status" value="1"/>
</dbReference>
<name>A0A136J5Q3_9PEZI</name>
<dbReference type="OrthoDB" id="3246050at2759"/>
<dbReference type="AlphaFoldDB" id="A0A136J5Q3"/>
<gene>
    <name evidence="3" type="ORF">Micbo1qcDRAFT_61967</name>
</gene>
<feature type="region of interest" description="Disordered" evidence="1">
    <location>
        <begin position="173"/>
        <end position="286"/>
    </location>
</feature>
<feature type="region of interest" description="Disordered" evidence="1">
    <location>
        <begin position="341"/>
        <end position="409"/>
    </location>
</feature>
<sequence length="409" mass="44655">MSKRTTFTNISPLPPSMTREQALGFLHDHMEMIDLNPLVIERHRIDTPQHALDGEQHCTWYSITDKIEYLPGGAVKGDVSYTCAFHDMPDGLQTHCYAPMGTDIRDRWTVAGTLPGEPPQPVELGLGAPKQGLYLREDVELRCNFLMSSFVKKTLSKSHGKLVDTMVTKALRMPRTTTDANNAAASTQSSQPYAPSVSSLGSSLNGVYTPPTLGGRPSSEGKQHPQPQQWSALAQPPAYQGHVMDNPSRPRPQQQQQYPNQQPQGLGPAPHHHQAPSPVSSCGGETHYSYNVNGHYRTQSASSVPYQSPANATSPWPAPLNYNKPLPPSPVNGAGAQQYPQMPELGGIHYTTSSNGEHAAELGGDSGRSSYSQQPQRVVYEMPTEFNSDWRTTPNGQKMNGAQRPAELA</sequence>
<organism evidence="3 4">
    <name type="scientific">Microdochium bolleyi</name>
    <dbReference type="NCBI Taxonomy" id="196109"/>
    <lineage>
        <taxon>Eukaryota</taxon>
        <taxon>Fungi</taxon>
        <taxon>Dikarya</taxon>
        <taxon>Ascomycota</taxon>
        <taxon>Pezizomycotina</taxon>
        <taxon>Sordariomycetes</taxon>
        <taxon>Xylariomycetidae</taxon>
        <taxon>Xylariales</taxon>
        <taxon>Microdochiaceae</taxon>
        <taxon>Microdochium</taxon>
    </lineage>
</organism>
<dbReference type="InParanoid" id="A0A136J5Q3"/>
<feature type="compositionally biased region" description="Polar residues" evidence="1">
    <location>
        <begin position="367"/>
        <end position="376"/>
    </location>
</feature>